<organism evidence="2 3">
    <name type="scientific">Chironomus riparius</name>
    <dbReference type="NCBI Taxonomy" id="315576"/>
    <lineage>
        <taxon>Eukaryota</taxon>
        <taxon>Metazoa</taxon>
        <taxon>Ecdysozoa</taxon>
        <taxon>Arthropoda</taxon>
        <taxon>Hexapoda</taxon>
        <taxon>Insecta</taxon>
        <taxon>Pterygota</taxon>
        <taxon>Neoptera</taxon>
        <taxon>Endopterygota</taxon>
        <taxon>Diptera</taxon>
        <taxon>Nematocera</taxon>
        <taxon>Chironomoidea</taxon>
        <taxon>Chironomidae</taxon>
        <taxon>Chironominae</taxon>
        <taxon>Chironomus</taxon>
    </lineage>
</organism>
<evidence type="ECO:0000313" key="2">
    <source>
        <dbReference type="EMBL" id="CAG9802688.1"/>
    </source>
</evidence>
<keyword evidence="1" id="KW-0732">Signal</keyword>
<dbReference type="AlphaFoldDB" id="A0A9N9RQ34"/>
<reference evidence="2" key="2">
    <citation type="submission" date="2022-10" db="EMBL/GenBank/DDBJ databases">
        <authorList>
            <consortium name="ENA_rothamsted_submissions"/>
            <consortium name="culmorum"/>
            <person name="King R."/>
        </authorList>
    </citation>
    <scope>NUCLEOTIDE SEQUENCE</scope>
</reference>
<dbReference type="Proteomes" id="UP001153620">
    <property type="component" value="Chromosome 2"/>
</dbReference>
<dbReference type="EMBL" id="OU895878">
    <property type="protein sequence ID" value="CAG9802688.1"/>
    <property type="molecule type" value="Genomic_DNA"/>
</dbReference>
<protein>
    <submittedName>
        <fullName evidence="2">Uncharacterized protein</fullName>
    </submittedName>
</protein>
<evidence type="ECO:0000256" key="1">
    <source>
        <dbReference type="SAM" id="SignalP"/>
    </source>
</evidence>
<evidence type="ECO:0000313" key="3">
    <source>
        <dbReference type="Proteomes" id="UP001153620"/>
    </source>
</evidence>
<reference evidence="2" key="1">
    <citation type="submission" date="2022-01" db="EMBL/GenBank/DDBJ databases">
        <authorList>
            <person name="King R."/>
        </authorList>
    </citation>
    <scope>NUCLEOTIDE SEQUENCE</scope>
</reference>
<sequence>MKFIIILYIFAIILVCNAGILQRNTRSEDVESEVNNATEHNQVNDAETTTRKAGEQAIIDVKCPPGRIYVAKTCRKAEKVKSFF</sequence>
<name>A0A9N9RQ34_9DIPT</name>
<gene>
    <name evidence="2" type="ORF">CHIRRI_LOCUS5594</name>
</gene>
<proteinExistence type="predicted"/>
<feature type="chain" id="PRO_5040319467" evidence="1">
    <location>
        <begin position="19"/>
        <end position="84"/>
    </location>
</feature>
<feature type="signal peptide" evidence="1">
    <location>
        <begin position="1"/>
        <end position="18"/>
    </location>
</feature>
<keyword evidence="3" id="KW-1185">Reference proteome</keyword>
<accession>A0A9N9RQ34</accession>